<dbReference type="PRINTS" id="PR00237">
    <property type="entry name" value="GPCRRHODOPSN"/>
</dbReference>
<evidence type="ECO:0000256" key="9">
    <source>
        <dbReference type="SAM" id="MobiDB-lite"/>
    </source>
</evidence>
<dbReference type="AlphaFoldDB" id="A0A8B7XIH1"/>
<dbReference type="Proteomes" id="UP000694845">
    <property type="component" value="Unplaced"/>
</dbReference>
<dbReference type="GO" id="GO:0004930">
    <property type="term" value="F:G protein-coupled receptor activity"/>
    <property type="evidence" value="ECO:0007669"/>
    <property type="project" value="UniProtKB-KW"/>
</dbReference>
<dbReference type="SUPFAM" id="SSF81321">
    <property type="entry name" value="Family A G protein-coupled receptor-like"/>
    <property type="match status" value="1"/>
</dbReference>
<feature type="transmembrane region" description="Helical" evidence="10">
    <location>
        <begin position="93"/>
        <end position="116"/>
    </location>
</feature>
<feature type="transmembrane region" description="Helical" evidence="10">
    <location>
        <begin position="20"/>
        <end position="45"/>
    </location>
</feature>
<keyword evidence="7" id="KW-0675">Receptor</keyword>
<evidence type="ECO:0000256" key="4">
    <source>
        <dbReference type="ARBA" id="ARBA00022989"/>
    </source>
</evidence>
<keyword evidence="8" id="KW-0807">Transducer</keyword>
<feature type="transmembrane region" description="Helical" evidence="10">
    <location>
        <begin position="186"/>
        <end position="209"/>
    </location>
</feature>
<sequence>MDNSTESPLFEFDNLAQRAILATLILIISLIGIAGNSLVILAVLLSTKLRTATNVFVVNLSVADLMTCLVIPWDAVALLSQQEGMPIGEWVCSVVATVIFTTVGCSILTLASISLNRLLLITRSTSTYRKIYTPQKIAIWLVVIWLVPFLTTNIPPLENVGALGFNKQFHLCGSINAHPLHNTYNLIISAILYPIPFAVIIVSYSLIWIHLHRQAKKLAIISPPVTSPPSSVSTLHSHQYAIPPTSSR</sequence>
<evidence type="ECO:0000256" key="10">
    <source>
        <dbReference type="SAM" id="Phobius"/>
    </source>
</evidence>
<keyword evidence="12" id="KW-1185">Reference proteome</keyword>
<proteinExistence type="predicted"/>
<dbReference type="InterPro" id="IPR000276">
    <property type="entry name" value="GPCR_Rhodpsn"/>
</dbReference>
<dbReference type="PANTHER" id="PTHR24228:SF72">
    <property type="entry name" value="G-PROTEIN COUPLED RECEPTORS FAMILY 1 PROFILE DOMAIN-CONTAINING PROTEIN"/>
    <property type="match status" value="1"/>
</dbReference>
<dbReference type="KEGG" id="aplc:110973463"/>
<evidence type="ECO:0000256" key="2">
    <source>
        <dbReference type="ARBA" id="ARBA00022475"/>
    </source>
</evidence>
<organism evidence="12 13">
    <name type="scientific">Acanthaster planci</name>
    <name type="common">Crown-of-thorns starfish</name>
    <dbReference type="NCBI Taxonomy" id="133434"/>
    <lineage>
        <taxon>Eukaryota</taxon>
        <taxon>Metazoa</taxon>
        <taxon>Echinodermata</taxon>
        <taxon>Eleutherozoa</taxon>
        <taxon>Asterozoa</taxon>
        <taxon>Asteroidea</taxon>
        <taxon>Valvatacea</taxon>
        <taxon>Valvatida</taxon>
        <taxon>Acanthasteridae</taxon>
        <taxon>Acanthaster</taxon>
    </lineage>
</organism>
<keyword evidence="2" id="KW-1003">Cell membrane</keyword>
<dbReference type="Gene3D" id="1.20.1070.10">
    <property type="entry name" value="Rhodopsin 7-helix transmembrane proteins"/>
    <property type="match status" value="1"/>
</dbReference>
<keyword evidence="5" id="KW-0297">G-protein coupled receptor</keyword>
<dbReference type="RefSeq" id="XP_022080001.1">
    <property type="nucleotide sequence ID" value="XM_022224309.1"/>
</dbReference>
<dbReference type="PANTHER" id="PTHR24228">
    <property type="entry name" value="B2 BRADYKININ RECEPTOR/ANGIOTENSIN II RECEPTOR"/>
    <property type="match status" value="1"/>
</dbReference>
<accession>A0A8B7XIH1</accession>
<evidence type="ECO:0000259" key="11">
    <source>
        <dbReference type="PROSITE" id="PS50262"/>
    </source>
</evidence>
<feature type="region of interest" description="Disordered" evidence="9">
    <location>
        <begin position="226"/>
        <end position="248"/>
    </location>
</feature>
<evidence type="ECO:0000256" key="5">
    <source>
        <dbReference type="ARBA" id="ARBA00023040"/>
    </source>
</evidence>
<keyword evidence="6 10" id="KW-0472">Membrane</keyword>
<dbReference type="OrthoDB" id="9997799at2759"/>
<keyword evidence="3 10" id="KW-0812">Transmembrane</keyword>
<reference evidence="13" key="1">
    <citation type="submission" date="2025-08" db="UniProtKB">
        <authorList>
            <consortium name="RefSeq"/>
        </authorList>
    </citation>
    <scope>IDENTIFICATION</scope>
</reference>
<comment type="subcellular location">
    <subcellularLocation>
        <location evidence="1">Cell membrane</location>
        <topology evidence="1">Multi-pass membrane protein</topology>
    </subcellularLocation>
</comment>
<dbReference type="InterPro" id="IPR017452">
    <property type="entry name" value="GPCR_Rhodpsn_7TM"/>
</dbReference>
<feature type="transmembrane region" description="Helical" evidence="10">
    <location>
        <begin position="137"/>
        <end position="154"/>
    </location>
</feature>
<feature type="transmembrane region" description="Helical" evidence="10">
    <location>
        <begin position="52"/>
        <end position="73"/>
    </location>
</feature>
<keyword evidence="4 10" id="KW-1133">Transmembrane helix</keyword>
<evidence type="ECO:0000313" key="12">
    <source>
        <dbReference type="Proteomes" id="UP000694845"/>
    </source>
</evidence>
<dbReference type="PROSITE" id="PS50262">
    <property type="entry name" value="G_PROTEIN_RECEP_F1_2"/>
    <property type="match status" value="1"/>
</dbReference>
<dbReference type="Pfam" id="PF00001">
    <property type="entry name" value="7tm_1"/>
    <property type="match status" value="1"/>
</dbReference>
<evidence type="ECO:0000256" key="8">
    <source>
        <dbReference type="ARBA" id="ARBA00023224"/>
    </source>
</evidence>
<protein>
    <submittedName>
        <fullName evidence="13">Protein trapped in endoderm-1-like</fullName>
    </submittedName>
</protein>
<dbReference type="OMA" id="GSINAHP"/>
<evidence type="ECO:0000256" key="3">
    <source>
        <dbReference type="ARBA" id="ARBA00022692"/>
    </source>
</evidence>
<dbReference type="CDD" id="cd00637">
    <property type="entry name" value="7tm_classA_rhodopsin-like"/>
    <property type="match status" value="1"/>
</dbReference>
<dbReference type="GeneID" id="110973463"/>
<evidence type="ECO:0000256" key="6">
    <source>
        <dbReference type="ARBA" id="ARBA00023136"/>
    </source>
</evidence>
<feature type="domain" description="G-protein coupled receptors family 1 profile" evidence="11">
    <location>
        <begin position="35"/>
        <end position="248"/>
    </location>
</feature>
<dbReference type="GO" id="GO:0005886">
    <property type="term" value="C:plasma membrane"/>
    <property type="evidence" value="ECO:0007669"/>
    <property type="project" value="UniProtKB-SubCell"/>
</dbReference>
<name>A0A8B7XIH1_ACAPL</name>
<evidence type="ECO:0000256" key="1">
    <source>
        <dbReference type="ARBA" id="ARBA00004651"/>
    </source>
</evidence>
<evidence type="ECO:0000313" key="13">
    <source>
        <dbReference type="RefSeq" id="XP_022080001.1"/>
    </source>
</evidence>
<gene>
    <name evidence="13" type="primary">LOC110973463</name>
</gene>
<evidence type="ECO:0000256" key="7">
    <source>
        <dbReference type="ARBA" id="ARBA00023170"/>
    </source>
</evidence>